<protein>
    <submittedName>
        <fullName evidence="2">Uncharacterized protein</fullName>
    </submittedName>
</protein>
<dbReference type="EMBL" id="JABEQO010000041">
    <property type="protein sequence ID" value="MBB2166626.1"/>
    <property type="molecule type" value="Genomic_DNA"/>
</dbReference>
<evidence type="ECO:0000313" key="4">
    <source>
        <dbReference type="Proteomes" id="UP000540490"/>
    </source>
</evidence>
<reference evidence="4 5" key="1">
    <citation type="submission" date="2020-04" db="EMBL/GenBank/DDBJ databases">
        <title>Description of novel Gluconacetobacter.</title>
        <authorList>
            <person name="Sombolestani A."/>
        </authorList>
    </citation>
    <scope>NUCLEOTIDE SEQUENCE [LARGE SCALE GENOMIC DNA]</scope>
    <source>
        <strain evidence="3 4">LMG 1728</strain>
        <strain evidence="2 5">LMG 1731</strain>
    </source>
</reference>
<dbReference type="Proteomes" id="UP000540490">
    <property type="component" value="Unassembled WGS sequence"/>
</dbReference>
<dbReference type="Proteomes" id="UP000561077">
    <property type="component" value="Unassembled WGS sequence"/>
</dbReference>
<dbReference type="AlphaFoldDB" id="A0A7W4IPE5"/>
<sequence length="146" mass="16558">MDDRDHFAITVFFACRYPVSRKITVFSTGLYRHEETKASSLKSFIFPPNDACQQLNLLSDFHPEYCFVGKFLFHTPGDLATDSKIGVRPEASYEARRNVMGGHMQRLAFVPIHHFDLMHDQRRPTSAERNRGESAHASPPFLASGG</sequence>
<organism evidence="2 5">
    <name type="scientific">Gluconacetobacter dulcium</name>
    <dbReference type="NCBI Taxonomy" id="2729096"/>
    <lineage>
        <taxon>Bacteria</taxon>
        <taxon>Pseudomonadati</taxon>
        <taxon>Pseudomonadota</taxon>
        <taxon>Alphaproteobacteria</taxon>
        <taxon>Acetobacterales</taxon>
        <taxon>Acetobacteraceae</taxon>
        <taxon>Gluconacetobacter</taxon>
    </lineage>
</organism>
<name>A0A7W4IPE5_9PROT</name>
<evidence type="ECO:0000313" key="2">
    <source>
        <dbReference type="EMBL" id="MBB2166626.1"/>
    </source>
</evidence>
<accession>A0A7W4IPE5</accession>
<gene>
    <name evidence="3" type="ORF">HLH25_19270</name>
    <name evidence="2" type="ORF">HLH26_19275</name>
</gene>
<dbReference type="EMBL" id="JABEQN010000040">
    <property type="protein sequence ID" value="MBB2195728.1"/>
    <property type="molecule type" value="Genomic_DNA"/>
</dbReference>
<feature type="compositionally biased region" description="Basic and acidic residues" evidence="1">
    <location>
        <begin position="123"/>
        <end position="134"/>
    </location>
</feature>
<feature type="region of interest" description="Disordered" evidence="1">
    <location>
        <begin position="123"/>
        <end position="146"/>
    </location>
</feature>
<comment type="caution">
    <text evidence="2">The sequence shown here is derived from an EMBL/GenBank/DDBJ whole genome shotgun (WGS) entry which is preliminary data.</text>
</comment>
<evidence type="ECO:0000313" key="5">
    <source>
        <dbReference type="Proteomes" id="UP000561077"/>
    </source>
</evidence>
<proteinExistence type="predicted"/>
<evidence type="ECO:0000313" key="3">
    <source>
        <dbReference type="EMBL" id="MBB2195728.1"/>
    </source>
</evidence>
<evidence type="ECO:0000256" key="1">
    <source>
        <dbReference type="SAM" id="MobiDB-lite"/>
    </source>
</evidence>
<keyword evidence="4" id="KW-1185">Reference proteome</keyword>